<evidence type="ECO:0000256" key="1">
    <source>
        <dbReference type="ARBA" id="ARBA00010791"/>
    </source>
</evidence>
<accession>A0A8I2YNK3</accession>
<dbReference type="PANTHER" id="PTHR24346">
    <property type="entry name" value="MAP/MICROTUBULE AFFINITY-REGULATING KINASE"/>
    <property type="match status" value="1"/>
</dbReference>
<feature type="region of interest" description="Disordered" evidence="7">
    <location>
        <begin position="831"/>
        <end position="929"/>
    </location>
</feature>
<feature type="compositionally biased region" description="Basic and acidic residues" evidence="7">
    <location>
        <begin position="22"/>
        <end position="31"/>
    </location>
</feature>
<feature type="region of interest" description="Disordered" evidence="7">
    <location>
        <begin position="297"/>
        <end position="320"/>
    </location>
</feature>
<keyword evidence="5 9" id="KW-0418">Kinase</keyword>
<dbReference type="OrthoDB" id="541276at2759"/>
<keyword evidence="2" id="KW-0723">Serine/threonine-protein kinase</keyword>
<feature type="compositionally biased region" description="Polar residues" evidence="7">
    <location>
        <begin position="772"/>
        <end position="789"/>
    </location>
</feature>
<dbReference type="EMBL" id="JAGFBS010000014">
    <property type="protein sequence ID" value="KAG6375430.1"/>
    <property type="molecule type" value="Genomic_DNA"/>
</dbReference>
<keyword evidence="10" id="KW-1185">Reference proteome</keyword>
<dbReference type="PANTHER" id="PTHR24346:SF82">
    <property type="entry name" value="KP78A-RELATED"/>
    <property type="match status" value="1"/>
</dbReference>
<evidence type="ECO:0000313" key="10">
    <source>
        <dbReference type="Proteomes" id="UP000683000"/>
    </source>
</evidence>
<feature type="region of interest" description="Disordered" evidence="7">
    <location>
        <begin position="618"/>
        <end position="659"/>
    </location>
</feature>
<feature type="compositionally biased region" description="Polar residues" evidence="7">
    <location>
        <begin position="888"/>
        <end position="923"/>
    </location>
</feature>
<feature type="region of interest" description="Disordered" evidence="7">
    <location>
        <begin position="22"/>
        <end position="146"/>
    </location>
</feature>
<keyword evidence="4" id="KW-0547">Nucleotide-binding</keyword>
<feature type="compositionally biased region" description="Low complexity" evidence="7">
    <location>
        <begin position="56"/>
        <end position="90"/>
    </location>
</feature>
<protein>
    <submittedName>
        <fullName evidence="9">Kinase-like protein</fullName>
    </submittedName>
</protein>
<feature type="compositionally biased region" description="Basic residues" evidence="7">
    <location>
        <begin position="642"/>
        <end position="656"/>
    </location>
</feature>
<dbReference type="GO" id="GO:0005524">
    <property type="term" value="F:ATP binding"/>
    <property type="evidence" value="ECO:0007669"/>
    <property type="project" value="UniProtKB-KW"/>
</dbReference>
<dbReference type="Pfam" id="PF00069">
    <property type="entry name" value="Pkinase"/>
    <property type="match status" value="1"/>
</dbReference>
<organism evidence="9 10">
    <name type="scientific">Boletus reticuloceps</name>
    <dbReference type="NCBI Taxonomy" id="495285"/>
    <lineage>
        <taxon>Eukaryota</taxon>
        <taxon>Fungi</taxon>
        <taxon>Dikarya</taxon>
        <taxon>Basidiomycota</taxon>
        <taxon>Agaricomycotina</taxon>
        <taxon>Agaricomycetes</taxon>
        <taxon>Agaricomycetidae</taxon>
        <taxon>Boletales</taxon>
        <taxon>Boletineae</taxon>
        <taxon>Boletaceae</taxon>
        <taxon>Boletoideae</taxon>
        <taxon>Boletus</taxon>
    </lineage>
</organism>
<evidence type="ECO:0000256" key="3">
    <source>
        <dbReference type="ARBA" id="ARBA00022679"/>
    </source>
</evidence>
<feature type="compositionally biased region" description="Low complexity" evidence="7">
    <location>
        <begin position="857"/>
        <end position="887"/>
    </location>
</feature>
<evidence type="ECO:0000256" key="7">
    <source>
        <dbReference type="SAM" id="MobiDB-lite"/>
    </source>
</evidence>
<feature type="compositionally biased region" description="Low complexity" evidence="7">
    <location>
        <begin position="103"/>
        <end position="135"/>
    </location>
</feature>
<sequence>MLQYSAQPIPLPISYKSQLARKDILPEHRSNDPPTQLNPPSSRLFNKRFTKDRSSRASQQRQQPPLSHLNHPSPHSISISLPASSQASSPRPSPLPLPPLLSPAPSSSLTLPSPLPSSAPLRLPSSSLRPHVSRSATPIRPSSSGSSVIEDVLAPGDFIGEVPTLALQRSLKVVRKLGTGSYAVVYLVREVLSRAQPSEDGHCGIMDFGELPHSKSYITYGRDFALKCLSKANLDQEALAAQMTEVTIHQSLRPHPNIVTLYRTFETPAFLLLLLEYVPGEDLFYFLEQARDHYDPTPVASQDVASSPSRTPPTPSLLASLHPSQLLSPTRLRLIARMFSQMCDAVASCHEQGVFHRDIKPENFIVTDGFVNGERRVVVKLTDFGLSTTEADCSDMDCGSAPYMSFECRNNCAPTYQPAPADVWSLGIVLINMLYHYNPWTDTAQGVCPSFNLFRHHTSNFFMQRFTGMTTAVAEFLATRVFYLPLSASFSLSENMMMPVTAREFGAWIRDLPALLSESTPLSRPVPGHKRVVSASSITVGHPLSSCPPSRRPSSRAGGRTPVIHSRSLSRAPSFGPPFEKTGLGLETVPNLDMSVLQEMEGEILKPSHIEVIEEVDAADEQEFGSENKTNAEQDMEDGRSRSTKKRGRRGARKSKQLTNDVADETLEVLASASQTLAREISLVSPSIASSKIPAVLVAETQPLATGAPASQPVAPVVAKKASKWKLSFGGKGHPSPVEEPVPGTASNVTSLIMGLSPLPASRSTTSSISHQTHALQSPYTRTPLTPQRSPADEAVTWTRGRQPPPFNPNTWGTSSVNGYGHSAGTSTYGNGVFADRRGSRGASPPSLRSAGLDFGSSNSVSTSSANKSNWRSSMSTTSSASTSTSAFTRYSNSSTRSISTMATSVSSGSWRTQTKTSGQSKIYGNDGEQQAIPKNVKILSGVPWELDQLPRQQHSNPDGDIFGQPPQRKPRTRKPKDPKLDTISERPGAPQKHIVQLRRDAATSTTDLDGLRENSETGAEGVPKKVQKGQINALAKMLSALRR</sequence>
<proteinExistence type="inferred from homology"/>
<feature type="domain" description="Protein kinase" evidence="8">
    <location>
        <begin position="171"/>
        <end position="564"/>
    </location>
</feature>
<dbReference type="GO" id="GO:0035556">
    <property type="term" value="P:intracellular signal transduction"/>
    <property type="evidence" value="ECO:0007669"/>
    <property type="project" value="TreeGrafter"/>
</dbReference>
<feature type="region of interest" description="Disordered" evidence="7">
    <location>
        <begin position="950"/>
        <end position="1026"/>
    </location>
</feature>
<feature type="compositionally biased region" description="Polar residues" evidence="7">
    <location>
        <begin position="809"/>
        <end position="819"/>
    </location>
</feature>
<evidence type="ECO:0000256" key="6">
    <source>
        <dbReference type="ARBA" id="ARBA00022840"/>
    </source>
</evidence>
<dbReference type="InterPro" id="IPR000719">
    <property type="entry name" value="Prot_kinase_dom"/>
</dbReference>
<feature type="compositionally biased region" description="Basic and acidic residues" evidence="7">
    <location>
        <begin position="976"/>
        <end position="985"/>
    </location>
</feature>
<comment type="caution">
    <text evidence="9">The sequence shown here is derived from an EMBL/GenBank/DDBJ whole genome shotgun (WGS) entry which is preliminary data.</text>
</comment>
<dbReference type="SMART" id="SM00220">
    <property type="entry name" value="S_TKc"/>
    <property type="match status" value="1"/>
</dbReference>
<reference evidence="9" key="1">
    <citation type="submission" date="2021-03" db="EMBL/GenBank/DDBJ databases">
        <title>Evolutionary innovations through gain and loss of genes in the ectomycorrhizal Boletales.</title>
        <authorList>
            <person name="Wu G."/>
            <person name="Miyauchi S."/>
            <person name="Morin E."/>
            <person name="Yang Z.-L."/>
            <person name="Xu J."/>
            <person name="Martin F.M."/>
        </authorList>
    </citation>
    <scope>NUCLEOTIDE SEQUENCE</scope>
    <source>
        <strain evidence="9">BR01</strain>
    </source>
</reference>
<feature type="region of interest" description="Disordered" evidence="7">
    <location>
        <begin position="772"/>
        <end position="819"/>
    </location>
</feature>
<name>A0A8I2YNK3_9AGAM</name>
<dbReference type="PROSITE" id="PS00108">
    <property type="entry name" value="PROTEIN_KINASE_ST"/>
    <property type="match status" value="1"/>
</dbReference>
<feature type="compositionally biased region" description="Polar residues" evidence="7">
    <location>
        <begin position="32"/>
        <end position="44"/>
    </location>
</feature>
<dbReference type="Proteomes" id="UP000683000">
    <property type="component" value="Unassembled WGS sequence"/>
</dbReference>
<gene>
    <name evidence="9" type="ORF">JVT61DRAFT_2987</name>
</gene>
<dbReference type="AlphaFoldDB" id="A0A8I2YNK3"/>
<evidence type="ECO:0000256" key="4">
    <source>
        <dbReference type="ARBA" id="ARBA00022741"/>
    </source>
</evidence>
<dbReference type="Gene3D" id="1.10.510.10">
    <property type="entry name" value="Transferase(Phosphotransferase) domain 1"/>
    <property type="match status" value="1"/>
</dbReference>
<feature type="compositionally biased region" description="Pro residues" evidence="7">
    <location>
        <begin position="91"/>
        <end position="102"/>
    </location>
</feature>
<dbReference type="GO" id="GO:0004674">
    <property type="term" value="F:protein serine/threonine kinase activity"/>
    <property type="evidence" value="ECO:0007669"/>
    <property type="project" value="UniProtKB-KW"/>
</dbReference>
<evidence type="ECO:0000259" key="8">
    <source>
        <dbReference type="PROSITE" id="PS50011"/>
    </source>
</evidence>
<dbReference type="Gene3D" id="3.30.200.20">
    <property type="entry name" value="Phosphorylase Kinase, domain 1"/>
    <property type="match status" value="1"/>
</dbReference>
<evidence type="ECO:0000256" key="2">
    <source>
        <dbReference type="ARBA" id="ARBA00022527"/>
    </source>
</evidence>
<keyword evidence="6" id="KW-0067">ATP-binding</keyword>
<evidence type="ECO:0000313" key="9">
    <source>
        <dbReference type="EMBL" id="KAG6375430.1"/>
    </source>
</evidence>
<dbReference type="GO" id="GO:0005737">
    <property type="term" value="C:cytoplasm"/>
    <property type="evidence" value="ECO:0007669"/>
    <property type="project" value="TreeGrafter"/>
</dbReference>
<dbReference type="PROSITE" id="PS50011">
    <property type="entry name" value="PROTEIN_KINASE_DOM"/>
    <property type="match status" value="1"/>
</dbReference>
<keyword evidence="3" id="KW-0808">Transferase</keyword>
<feature type="region of interest" description="Disordered" evidence="7">
    <location>
        <begin position="542"/>
        <end position="562"/>
    </location>
</feature>
<dbReference type="InterPro" id="IPR011009">
    <property type="entry name" value="Kinase-like_dom_sf"/>
</dbReference>
<dbReference type="SUPFAM" id="SSF56112">
    <property type="entry name" value="Protein kinase-like (PK-like)"/>
    <property type="match status" value="1"/>
</dbReference>
<evidence type="ECO:0000256" key="5">
    <source>
        <dbReference type="ARBA" id="ARBA00022777"/>
    </source>
</evidence>
<dbReference type="InterPro" id="IPR008271">
    <property type="entry name" value="Ser/Thr_kinase_AS"/>
</dbReference>
<comment type="similarity">
    <text evidence="1">Belongs to the protein kinase superfamily. CAMK Ser/Thr protein kinase family. NIM1 subfamily.</text>
</comment>